<evidence type="ECO:0000256" key="1">
    <source>
        <dbReference type="ARBA" id="ARBA00004141"/>
    </source>
</evidence>
<dbReference type="Gene3D" id="1.20.1250.20">
    <property type="entry name" value="MFS general substrate transporter like domains"/>
    <property type="match status" value="1"/>
</dbReference>
<dbReference type="SUPFAM" id="SSF103473">
    <property type="entry name" value="MFS general substrate transporter"/>
    <property type="match status" value="1"/>
</dbReference>
<evidence type="ECO:0000313" key="9">
    <source>
        <dbReference type="Proteomes" id="UP000078397"/>
    </source>
</evidence>
<feature type="transmembrane region" description="Helical" evidence="6">
    <location>
        <begin position="251"/>
        <end position="273"/>
    </location>
</feature>
<sequence length="476" mass="51369">MRPTVPAKYLLPFLFVTLFTIQLGLSMSDLPSLKLMQDIVCKRYRGSYTDELLPEEECRDSDVQRTLNRINVGLSVSVTIGSALVAFPLGVLADRIGRVPILAASLFSIFIAQGFGMLVCWRWKAMPLEAIWALGGFLLLGGGQRMAEAMVFTMVADVASKSQRAWWFQWVVGAVLAGELAGPFASSRLIASDIWLPLYTSLVLIFVGGVILAAFSPETLTRKIDSAEAEDGCHAALSTKDTIISIFSRPAIFFVPGAVLALPLATTQSNILFRFMPIQFQWQLSKSALLVSLRSAMTLITLLILLPGAVFLCSKRTNWSHQRRDGIFMRTSALCFFVGSVFLTLVKYEGVIIAGVVVSALGSGLTTLCRSMLVSALHEKNSGLLFGILAIGETTSLLCCAIAMGALFDVALVSWIGYPFLLGAILAIGVFAASVMPDTSSRDSSSSSEQPTAVLAVLEPVEKVDGSKSESQKPKE</sequence>
<organism evidence="8 9">
    <name type="scientific">Pochonia chlamydosporia 170</name>
    <dbReference type="NCBI Taxonomy" id="1380566"/>
    <lineage>
        <taxon>Eukaryota</taxon>
        <taxon>Fungi</taxon>
        <taxon>Dikarya</taxon>
        <taxon>Ascomycota</taxon>
        <taxon>Pezizomycotina</taxon>
        <taxon>Sordariomycetes</taxon>
        <taxon>Hypocreomycetidae</taxon>
        <taxon>Hypocreales</taxon>
        <taxon>Clavicipitaceae</taxon>
        <taxon>Pochonia</taxon>
    </lineage>
</organism>
<dbReference type="InterPro" id="IPR011701">
    <property type="entry name" value="MFS"/>
</dbReference>
<dbReference type="AlphaFoldDB" id="A0A179FYC4"/>
<accession>A0A179FYC4</accession>
<feature type="compositionally biased region" description="Basic and acidic residues" evidence="5">
    <location>
        <begin position="460"/>
        <end position="476"/>
    </location>
</feature>
<evidence type="ECO:0000256" key="4">
    <source>
        <dbReference type="ARBA" id="ARBA00023136"/>
    </source>
</evidence>
<dbReference type="Pfam" id="PF07690">
    <property type="entry name" value="MFS_1"/>
    <property type="match status" value="1"/>
</dbReference>
<feature type="signal peptide" evidence="7">
    <location>
        <begin position="1"/>
        <end position="26"/>
    </location>
</feature>
<evidence type="ECO:0000313" key="8">
    <source>
        <dbReference type="EMBL" id="OAQ70644.1"/>
    </source>
</evidence>
<evidence type="ECO:0000256" key="7">
    <source>
        <dbReference type="SAM" id="SignalP"/>
    </source>
</evidence>
<feature type="transmembrane region" description="Helical" evidence="6">
    <location>
        <begin position="125"/>
        <end position="143"/>
    </location>
</feature>
<keyword evidence="9" id="KW-1185">Reference proteome</keyword>
<evidence type="ECO:0000256" key="2">
    <source>
        <dbReference type="ARBA" id="ARBA00022692"/>
    </source>
</evidence>
<gene>
    <name evidence="8" type="ORF">VFPPC_03083</name>
</gene>
<comment type="subcellular location">
    <subcellularLocation>
        <location evidence="1">Membrane</location>
        <topology evidence="1">Multi-pass membrane protein</topology>
    </subcellularLocation>
</comment>
<comment type="caution">
    <text evidence="8">The sequence shown here is derived from an EMBL/GenBank/DDBJ whole genome shotgun (WGS) entry which is preliminary data.</text>
</comment>
<dbReference type="PANTHER" id="PTHR23507:SF1">
    <property type="entry name" value="FI18259P1-RELATED"/>
    <property type="match status" value="1"/>
</dbReference>
<feature type="chain" id="PRO_5008102144" evidence="7">
    <location>
        <begin position="27"/>
        <end position="476"/>
    </location>
</feature>
<evidence type="ECO:0000256" key="5">
    <source>
        <dbReference type="SAM" id="MobiDB-lite"/>
    </source>
</evidence>
<dbReference type="PANTHER" id="PTHR23507">
    <property type="entry name" value="ZGC:174356"/>
    <property type="match status" value="1"/>
</dbReference>
<protein>
    <submittedName>
        <fullName evidence="8">MFS transporter</fullName>
    </submittedName>
</protein>
<name>A0A179FYC4_METCM</name>
<dbReference type="RefSeq" id="XP_018147181.1">
    <property type="nucleotide sequence ID" value="XM_018282629.1"/>
</dbReference>
<feature type="transmembrane region" description="Helical" evidence="6">
    <location>
        <begin position="385"/>
        <end position="408"/>
    </location>
</feature>
<feature type="region of interest" description="Disordered" evidence="5">
    <location>
        <begin position="457"/>
        <end position="476"/>
    </location>
</feature>
<dbReference type="GeneID" id="28846623"/>
<reference evidence="8 9" key="1">
    <citation type="journal article" date="2016" name="PLoS Pathog.">
        <title>Biosynthesis of antibiotic leucinostatins in bio-control fungus Purpureocillium lilacinum and their inhibition on phytophthora revealed by genome mining.</title>
        <authorList>
            <person name="Wang G."/>
            <person name="Liu Z."/>
            <person name="Lin R."/>
            <person name="Li E."/>
            <person name="Mao Z."/>
            <person name="Ling J."/>
            <person name="Yang Y."/>
            <person name="Yin W.B."/>
            <person name="Xie B."/>
        </authorList>
    </citation>
    <scope>NUCLEOTIDE SEQUENCE [LARGE SCALE GENOMIC DNA]</scope>
    <source>
        <strain evidence="8">170</strain>
    </source>
</reference>
<feature type="transmembrane region" description="Helical" evidence="6">
    <location>
        <begin position="414"/>
        <end position="436"/>
    </location>
</feature>
<keyword evidence="2 6" id="KW-0812">Transmembrane</keyword>
<dbReference type="GO" id="GO:0016020">
    <property type="term" value="C:membrane"/>
    <property type="evidence" value="ECO:0007669"/>
    <property type="project" value="UniProtKB-SubCell"/>
</dbReference>
<dbReference type="EMBL" id="LSBJ02000002">
    <property type="protein sequence ID" value="OAQ70644.1"/>
    <property type="molecule type" value="Genomic_DNA"/>
</dbReference>
<feature type="transmembrane region" description="Helical" evidence="6">
    <location>
        <begin position="352"/>
        <end position="373"/>
    </location>
</feature>
<dbReference type="Proteomes" id="UP000078397">
    <property type="component" value="Unassembled WGS sequence"/>
</dbReference>
<dbReference type="OrthoDB" id="194139at2759"/>
<feature type="transmembrane region" description="Helical" evidence="6">
    <location>
        <begin position="194"/>
        <end position="215"/>
    </location>
</feature>
<proteinExistence type="predicted"/>
<keyword evidence="4 6" id="KW-0472">Membrane</keyword>
<feature type="transmembrane region" description="Helical" evidence="6">
    <location>
        <begin position="326"/>
        <end position="346"/>
    </location>
</feature>
<dbReference type="InterPro" id="IPR036259">
    <property type="entry name" value="MFS_trans_sf"/>
</dbReference>
<feature type="transmembrane region" description="Helical" evidence="6">
    <location>
        <begin position="164"/>
        <end position="182"/>
    </location>
</feature>
<feature type="transmembrane region" description="Helical" evidence="6">
    <location>
        <begin position="293"/>
        <end position="314"/>
    </location>
</feature>
<dbReference type="KEGG" id="pchm:VFPPC_03083"/>
<keyword evidence="7" id="KW-0732">Signal</keyword>
<feature type="transmembrane region" description="Helical" evidence="6">
    <location>
        <begin position="70"/>
        <end position="92"/>
    </location>
</feature>
<keyword evidence="3 6" id="KW-1133">Transmembrane helix</keyword>
<feature type="transmembrane region" description="Helical" evidence="6">
    <location>
        <begin position="99"/>
        <end position="119"/>
    </location>
</feature>
<evidence type="ECO:0000256" key="6">
    <source>
        <dbReference type="SAM" id="Phobius"/>
    </source>
</evidence>
<evidence type="ECO:0000256" key="3">
    <source>
        <dbReference type="ARBA" id="ARBA00022989"/>
    </source>
</evidence>
<dbReference type="GO" id="GO:0022857">
    <property type="term" value="F:transmembrane transporter activity"/>
    <property type="evidence" value="ECO:0007669"/>
    <property type="project" value="InterPro"/>
</dbReference>